<dbReference type="SUPFAM" id="SSF52058">
    <property type="entry name" value="L domain-like"/>
    <property type="match status" value="1"/>
</dbReference>
<comment type="subcellular location">
    <subcellularLocation>
        <location evidence="1">Cell envelope</location>
    </subcellularLocation>
</comment>
<dbReference type="InterPro" id="IPR013210">
    <property type="entry name" value="LRR_N_plant-typ"/>
</dbReference>
<feature type="chain" id="PRO_5015136875" evidence="5">
    <location>
        <begin position="32"/>
        <end position="342"/>
    </location>
</feature>
<dbReference type="Gene3D" id="3.80.10.10">
    <property type="entry name" value="Ribonuclease Inhibitor"/>
    <property type="match status" value="1"/>
</dbReference>
<name>A0A2P5EQU2_TREOI</name>
<feature type="domain" description="Leucine-rich repeat-containing N-terminal plant-type" evidence="6">
    <location>
        <begin position="35"/>
        <end position="74"/>
    </location>
</feature>
<dbReference type="OrthoDB" id="676979at2759"/>
<evidence type="ECO:0000256" key="5">
    <source>
        <dbReference type="SAM" id="SignalP"/>
    </source>
</evidence>
<dbReference type="PANTHER" id="PTHR48059:SF4">
    <property type="entry name" value="POLYGALACTURONASE INHIBITOR 1-RELATED"/>
    <property type="match status" value="1"/>
</dbReference>
<evidence type="ECO:0000256" key="4">
    <source>
        <dbReference type="ARBA" id="ARBA00038043"/>
    </source>
</evidence>
<feature type="signal peptide" evidence="5">
    <location>
        <begin position="1"/>
        <end position="31"/>
    </location>
</feature>
<dbReference type="AlphaFoldDB" id="A0A2P5EQU2"/>
<feature type="non-terminal residue" evidence="7">
    <location>
        <position position="1"/>
    </location>
</feature>
<evidence type="ECO:0000313" key="7">
    <source>
        <dbReference type="EMBL" id="PON87921.1"/>
    </source>
</evidence>
<keyword evidence="3" id="KW-0677">Repeat</keyword>
<dbReference type="InterPro" id="IPR051848">
    <property type="entry name" value="PGIP"/>
</dbReference>
<dbReference type="FunFam" id="3.80.10.10:FF:000348">
    <property type="entry name" value="Polygalacturonase inhibitor 1"/>
    <property type="match status" value="1"/>
</dbReference>
<gene>
    <name evidence="7" type="ORF">TorRG33x02_163000</name>
</gene>
<dbReference type="InterPro" id="IPR001611">
    <property type="entry name" value="Leu-rich_rpt"/>
</dbReference>
<dbReference type="PANTHER" id="PTHR48059">
    <property type="entry name" value="POLYGALACTURONASE INHIBITOR 1"/>
    <property type="match status" value="1"/>
</dbReference>
<dbReference type="FunCoup" id="A0A2P5EQU2">
    <property type="interactions" value="995"/>
</dbReference>
<protein>
    <submittedName>
        <fullName evidence="7">LRR domain containing protein</fullName>
    </submittedName>
</protein>
<keyword evidence="5" id="KW-0732">Signal</keyword>
<organism evidence="7 8">
    <name type="scientific">Trema orientale</name>
    <name type="common">Charcoal tree</name>
    <name type="synonym">Celtis orientalis</name>
    <dbReference type="NCBI Taxonomy" id="63057"/>
    <lineage>
        <taxon>Eukaryota</taxon>
        <taxon>Viridiplantae</taxon>
        <taxon>Streptophyta</taxon>
        <taxon>Embryophyta</taxon>
        <taxon>Tracheophyta</taxon>
        <taxon>Spermatophyta</taxon>
        <taxon>Magnoliopsida</taxon>
        <taxon>eudicotyledons</taxon>
        <taxon>Gunneridae</taxon>
        <taxon>Pentapetalae</taxon>
        <taxon>rosids</taxon>
        <taxon>fabids</taxon>
        <taxon>Rosales</taxon>
        <taxon>Cannabaceae</taxon>
        <taxon>Trema</taxon>
    </lineage>
</organism>
<dbReference type="STRING" id="63057.A0A2P5EQU2"/>
<dbReference type="InterPro" id="IPR032675">
    <property type="entry name" value="LRR_dom_sf"/>
</dbReference>
<evidence type="ECO:0000256" key="3">
    <source>
        <dbReference type="ARBA" id="ARBA00022737"/>
    </source>
</evidence>
<accession>A0A2P5EQU2</accession>
<keyword evidence="2" id="KW-0433">Leucine-rich repeat</keyword>
<comment type="similarity">
    <text evidence="4">Belongs to the polygalacturonase-inhibiting protein family.</text>
</comment>
<evidence type="ECO:0000259" key="6">
    <source>
        <dbReference type="Pfam" id="PF08263"/>
    </source>
</evidence>
<dbReference type="Pfam" id="PF00560">
    <property type="entry name" value="LRR_1"/>
    <property type="match status" value="3"/>
</dbReference>
<keyword evidence="8" id="KW-1185">Reference proteome</keyword>
<sequence length="342" mass="38142">RPSNMHFPNLIDTIFTLTLLFATFLHHPCHSELCHPQDKKALLQIKQAFNNPRVFSTWDPQTDCCVDWSVIQCNDTTHRIITFQLLSGDLAGPIPSQFGDLPYLETLWLHKQPNLTGPIPRALTKLLKLRFLVISWANLSGPVPDFLSEIKTLQYVQFSFNNLTGPIPGSLSKLPDLGGISLDRNRLTGPIPDSFGGFQGNDFYLQLSHNQLSGTIPASLGSMLGFSHVDLSRNKLEGDASVFFGSNKGMLQYVDLSRNLLEFNLSEVEFPENLFWLDLNHNKITGSLPVGLTALKYFQGLNVSYDRLCGRIPVGGALQSFDDTSYFHNRCLCGAPLEGCKK</sequence>
<dbReference type="PROSITE" id="PS51450">
    <property type="entry name" value="LRR"/>
    <property type="match status" value="1"/>
</dbReference>
<comment type="caution">
    <text evidence="7">The sequence shown here is derived from an EMBL/GenBank/DDBJ whole genome shotgun (WGS) entry which is preliminary data.</text>
</comment>
<proteinExistence type="inferred from homology"/>
<evidence type="ECO:0000256" key="2">
    <source>
        <dbReference type="ARBA" id="ARBA00022614"/>
    </source>
</evidence>
<dbReference type="InParanoid" id="A0A2P5EQU2"/>
<reference evidence="8" key="1">
    <citation type="submission" date="2016-06" db="EMBL/GenBank/DDBJ databases">
        <title>Parallel loss of symbiosis genes in relatives of nitrogen-fixing non-legume Parasponia.</title>
        <authorList>
            <person name="Van Velzen R."/>
            <person name="Holmer R."/>
            <person name="Bu F."/>
            <person name="Rutten L."/>
            <person name="Van Zeijl A."/>
            <person name="Liu W."/>
            <person name="Santuari L."/>
            <person name="Cao Q."/>
            <person name="Sharma T."/>
            <person name="Shen D."/>
            <person name="Roswanjaya Y."/>
            <person name="Wardhani T."/>
            <person name="Kalhor M.S."/>
            <person name="Jansen J."/>
            <person name="Van den Hoogen J."/>
            <person name="Gungor B."/>
            <person name="Hartog M."/>
            <person name="Hontelez J."/>
            <person name="Verver J."/>
            <person name="Yang W.-C."/>
            <person name="Schijlen E."/>
            <person name="Repin R."/>
            <person name="Schilthuizen M."/>
            <person name="Schranz E."/>
            <person name="Heidstra R."/>
            <person name="Miyata K."/>
            <person name="Fedorova E."/>
            <person name="Kohlen W."/>
            <person name="Bisseling T."/>
            <person name="Smit S."/>
            <person name="Geurts R."/>
        </authorList>
    </citation>
    <scope>NUCLEOTIDE SEQUENCE [LARGE SCALE GENOMIC DNA]</scope>
    <source>
        <strain evidence="8">cv. RG33-2</strain>
    </source>
</reference>
<dbReference type="Pfam" id="PF08263">
    <property type="entry name" value="LRRNT_2"/>
    <property type="match status" value="1"/>
</dbReference>
<evidence type="ECO:0000313" key="8">
    <source>
        <dbReference type="Proteomes" id="UP000237000"/>
    </source>
</evidence>
<evidence type="ECO:0000256" key="1">
    <source>
        <dbReference type="ARBA" id="ARBA00004196"/>
    </source>
</evidence>
<dbReference type="EMBL" id="JXTC01000111">
    <property type="protein sequence ID" value="PON87921.1"/>
    <property type="molecule type" value="Genomic_DNA"/>
</dbReference>
<dbReference type="Proteomes" id="UP000237000">
    <property type="component" value="Unassembled WGS sequence"/>
</dbReference>